<dbReference type="PROSITE" id="PS50026">
    <property type="entry name" value="EGF_3"/>
    <property type="match status" value="2"/>
</dbReference>
<sequence>MVRLASLAPIVATIGAFLSVGRFICLCGGTPTLSLPFFDNFDGNFSGSILNISALRPEWFYDHDDLWKAVAEVSVGVRARLALVYSSSQPHNFGYLSNFSMEERGSAQPWASTSTFSGALPGTWPAPKGSVWRFDEPKPYLTPPLWSPSFDPDRGLVNLTANQETIEGFEDDRDAEPLLYLDLPAGPFTMNFEVLTLGCGVQGSGDTGRECRLTFCFFDGEGKKLTELCISVIEDHEGTFILSNNRWDTQILSGGGRLPQPVEVRIRRDAEDRVWSAWRDRAEEENSNNGTAPISSSGWHPGSHPFSVPSSALERGGFIFQGWDILGRRVSLRNVTIWTKETFVDECVNDGASLCPPASNASCVETMNSFYCHCPWGHIFNENNRTCVENFCANWWTNDCHGNATCTEAYGNSSFTCACNDGWRGSGVECEDRDECAEGVHNCAPSLAQCDNQNGSFLCWCKTGFLGSGVNCDAAPTASLESLTLDAPAPSNTIAVFDWTSPPGPLVSGTAILGAQGAQEFKMMATSSRDQTPFLWLRTPARPFSVQVSILIPSGPASAWAGIAFSPSPASQTDSFGCSVGLRSWTGGKESMVAAWFKEGGGDIHQEVHLNETMTRDRWQTVRLSVSRQWKTTAMWYTSFDRADEENAVVESASTFSKNKCKAQDGQAELMGLFLNRAGGLGAPNMTVQFRDFVATFTDIPECSLGAHDCDSQWGACLETNGSFVCACNHGFRDEANWTFAGVSCIDVDECAESAHSCGGLCFNNDGSFACECADGFYMDMSDYSCIAATQVTCGSSTGLTKSAVSPGALPTDPCNFRPSDPANLFRFFLSAPKPLTNQERPLRTLNVSPDPSLCVSGGSGVEISLSIEVGRESQFAPSSNQSCVATATACSPLSLVLPFLLSSLDGSAPVNGTNGTDDWSEDLGGAFFSLRLSSPSGSLGSTVAAGLDLGCACTDPREEENDACVLNECSRTEVFGCSVRTDPLSGNWTPSASCLESPTSFSCECLDGYTDRFSDGKFCEATECGGIPPSSPPGGSIDPPDPPDGISWKASDSVSFTCNDGHVQTGSATSFVCEGVEGADPPASSWPLIDVDCIPSICEGERPEKPHGGGWMVPSLPADGLTWRCGESVHFVCPEGTSLWGDASRECRAIRGTQRAAWSPVLIGAPQCIDNQPPTVTCPTNAVEIPMESRTSTARLVSLPDSVVIWDSLLDSVTVSPLLPIGVTAEGKSVTVTARDQAGNENGCTFRVLAIDTEAPDVFCPPPIHRNQERDDALVVVFPPVPFVADNADRREDIQVSYDPPSGTAFLPGFWDIVVTARDKSGNEGTCSFPVEIVQCPSGSYRDTERGPCLCRDGFWQDLRGLSRGPSVFFNRTAMAPVCIACPQNARSARDSRHPSACFCREGSYFVPQLEKTNANNYNRTAPHFGILPDPDTLGAKEEIFEAFRLGKCLPCPSRSRCPEVPLEFQKSVQRQRSLSLMASKFGSHSHAEFPRGNLEDQATEQIEDPERNILEDREFDLSEHSRPVPERGYVVARRAPEAVVVQCPSVGTCLESEEGTGSVCAEGMRGPVCSECAEGYFLSAASGVCQKCPSLTVSIIYLVISFLSFQALVLFYSFLNVPPVDGNEKTHIVAIRIMVNHQSLLSMIGVVESWRMVVPDQWTVLWNLIPRLPWWAQMVEVPCVAEPLLRSAGWEDQDNIFYFVSLLEVVKVVASALFLFILGPSLVFAANFRRLFVTSSGGQQQQRSHLSVFLRRGRRETNQKEWHKRTSVTDGNSFSGSEGSGWTEEEEERVVGGRKGTREGGGGVLSSEEIGVVEARHVDMISESEKRQLRIEGARSEGQRRILGTWRFLFPPSEDSLEEKGKRNSNYRKRGERESSFAWILRAFRVVCADTLTLWIVLYFLTFESVLETLVLLVRCDSLAQDLPPRVAAAPSVRCDSETYAQWMPIIAVCILAFGLVIPVALGLGIIVGARNLAPLENRVKRPEFRRRFGALILGFRPDFFWWEILTICRKLSMQAASAFYLGSDSRARLFQIFVIGVGAILLQLRFQPFSKQNRNVLNRLESEALGIWLLSILAFQIGTYASLEPQQNALILLLITIANFFFVVHAGLVVGLGWAVDFFFVLRDLYEGGEAEDLIDDWFLRQATVLSLPLLKRAFYGPFFSFFNPSLKRPTVALMTDANRGSRSGKTKIADLMSEWEKGVKDTSLTGAFEIGSEGVLDRQVRQLEMGEILEATGRLREIFDAAELWWLRMTSQALAAKRERATRLQFLRSFTSSNPMQIPDASTQVRTCVHFDEFLLRWAFVCCDRLESDEALRCSAEEANDFDELLRTAQRLLRPSVDAEDHPFARCIDGSLPTLSEEDEKTIKEQTEEQRKELEEADEDEEEEEEEEEEDVSPLVSAKKRRQDHTSREEQTPTRSHFPSPVSFSSPSSVERAVSQILPCKVINKEEEQRGGRLRVPNGPSGGFVNFRRAAFRISGREWVPLSRKPAVRKNIFKQISSSLGRTETDGLNSSVAAFNQITSKGTKKMETGKKGLSKSNRFLSRLRFRGRGLEEKSRNNLSGRALLFGMTTTSRADPQSLSERDRREEREREVKQVFGFTLPREVAVSGFPFDTFSLRKAGAAFFSDGEADEEEEEGDEATGGVEAGGVSSRIEGIRGFGGNTEKLGRRLSVDSVVSALWVFLKMHPAVAVWHYFAFLTAKKAREDRQSHGFWLPHVVSETSATNPEECQADAIYHVTEGMQGRRKFMLQPRMLVPSLAEANGGVSVSVGPSVLLNGKDGGKGFRGGGEDGQRFVRLKEKGENEGSLTKAKIRDFAFVCLPLLDAYGNYQQVKIVPHSGGETPFGISPQGLPVLHVWMRLAEGRELSEVRKRRTYFAKLKSQEQLAEDFHRLSSKITFGEAKRETEKERQPELWRLREASSSSDSSSRGEGSPLSPAADPFGDEYLNLTGSAPVPPLLHVESDGDASSGMGSQAGGGGEGEAGEEERDSDEEGEESDHDNFTPLLSSRALAKQNKFPGSQLKSQKPHDRSKRHSRSSNIASPSFFTSHSPLSLASAIAPLRQLFTPSSRNQARHTHDESHSVPPHLSRGSSGHVLSKSAVCNPPSSSSCYSSSSSLSSPLTHKQKDTLSTAFHFPPRLSPSTHPHDGQPPSSSSSKALNPAYTGVVEEKKKKKEKSEQEEEGEDESMPALLRGMHKGATPAASSDPPKLPPHLLSCSVTKSEPVVSEPDSRPDRTAETRQTPPAAMDLYLRSQMGMRTRSQALRSAAVTSLTSSRPDLARKETDGGEASS</sequence>
<feature type="transmembrane region" description="Helical" evidence="8">
    <location>
        <begin position="2068"/>
        <end position="2086"/>
    </location>
</feature>
<evidence type="ECO:0008006" key="12">
    <source>
        <dbReference type="Google" id="ProtNLM"/>
    </source>
</evidence>
<evidence type="ECO:0000256" key="6">
    <source>
        <dbReference type="PROSITE-ProRule" id="PRU00076"/>
    </source>
</evidence>
<feature type="transmembrane region" description="Helical" evidence="8">
    <location>
        <begin position="1948"/>
        <end position="1970"/>
    </location>
</feature>
<feature type="domain" description="EGF-like" evidence="9">
    <location>
        <begin position="432"/>
        <end position="473"/>
    </location>
</feature>
<feature type="transmembrane region" description="Helical" evidence="8">
    <location>
        <begin position="2092"/>
        <end position="2119"/>
    </location>
</feature>
<protein>
    <recommendedName>
        <fullName evidence="12">HYR domain-containing protein</fullName>
    </recommendedName>
</protein>
<feature type="transmembrane region" description="Helical" evidence="8">
    <location>
        <begin position="1698"/>
        <end position="1727"/>
    </location>
</feature>
<organism evidence="11">
    <name type="scientific">Chromera velia CCMP2878</name>
    <dbReference type="NCBI Taxonomy" id="1169474"/>
    <lineage>
        <taxon>Eukaryota</taxon>
        <taxon>Sar</taxon>
        <taxon>Alveolata</taxon>
        <taxon>Colpodellida</taxon>
        <taxon>Chromeraceae</taxon>
        <taxon>Chromera</taxon>
    </lineage>
</organism>
<accession>A0A0K6S9L3</accession>
<dbReference type="Pfam" id="PF24633">
    <property type="entry name" value="DUF7630"/>
    <property type="match status" value="1"/>
</dbReference>
<feature type="compositionally biased region" description="Low complexity" evidence="7">
    <location>
        <begin position="2921"/>
        <end position="2938"/>
    </location>
</feature>
<feature type="domain" description="EGF-like" evidence="9">
    <location>
        <begin position="388"/>
        <end position="431"/>
    </location>
</feature>
<dbReference type="InterPro" id="IPR000152">
    <property type="entry name" value="EGF-type_Asp/Asn_hydroxyl_site"/>
</dbReference>
<dbReference type="SMART" id="SM00179">
    <property type="entry name" value="EGF_CA"/>
    <property type="match status" value="6"/>
</dbReference>
<keyword evidence="8" id="KW-0472">Membrane</keyword>
<proteinExistence type="predicted"/>
<dbReference type="FunFam" id="2.10.25.10:FF:000005">
    <property type="entry name" value="Fibrillin 2"/>
    <property type="match status" value="1"/>
</dbReference>
<feature type="compositionally biased region" description="Polar residues" evidence="7">
    <location>
        <begin position="287"/>
        <end position="298"/>
    </location>
</feature>
<keyword evidence="8" id="KW-0812">Transmembrane</keyword>
<dbReference type="GO" id="GO:0005509">
    <property type="term" value="F:calcium ion binding"/>
    <property type="evidence" value="ECO:0007669"/>
    <property type="project" value="InterPro"/>
</dbReference>
<reference evidence="11" key="1">
    <citation type="submission" date="2014-11" db="EMBL/GenBank/DDBJ databases">
        <title>Molecular phylogeny of cliff fern family Woodsiaceae with morphological implications.</title>
        <authorList>
            <person name="Shao Y.-Z."/>
            <person name="Wei R."/>
            <person name="Zhang X.-C."/>
        </authorList>
    </citation>
    <scope>NUCLEOTIDE SEQUENCE</scope>
</reference>
<dbReference type="PROSITE" id="PS01187">
    <property type="entry name" value="EGF_CA"/>
    <property type="match status" value="2"/>
</dbReference>
<dbReference type="InterPro" id="IPR003410">
    <property type="entry name" value="HYR_dom"/>
</dbReference>
<feature type="region of interest" description="Disordered" evidence="7">
    <location>
        <begin position="3066"/>
        <end position="3292"/>
    </location>
</feature>
<feature type="compositionally biased region" description="Acidic residues" evidence="7">
    <location>
        <begin position="3179"/>
        <end position="3188"/>
    </location>
</feature>
<dbReference type="InterPro" id="IPR000742">
    <property type="entry name" value="EGF"/>
</dbReference>
<feature type="compositionally biased region" description="Basic and acidic residues" evidence="7">
    <location>
        <begin position="3230"/>
        <end position="3239"/>
    </location>
</feature>
<dbReference type="Pfam" id="PF02494">
    <property type="entry name" value="HYR"/>
    <property type="match status" value="2"/>
</dbReference>
<dbReference type="Pfam" id="PF07645">
    <property type="entry name" value="EGF_CA"/>
    <property type="match status" value="3"/>
</dbReference>
<feature type="region of interest" description="Disordered" evidence="7">
    <location>
        <begin position="1759"/>
        <end position="1805"/>
    </location>
</feature>
<evidence type="ECO:0000259" key="10">
    <source>
        <dbReference type="PROSITE" id="PS50825"/>
    </source>
</evidence>
<evidence type="ECO:0000259" key="9">
    <source>
        <dbReference type="PROSITE" id="PS50026"/>
    </source>
</evidence>
<evidence type="ECO:0000256" key="7">
    <source>
        <dbReference type="SAM" id="MobiDB-lite"/>
    </source>
</evidence>
<dbReference type="EMBL" id="CDMZ01003416">
    <property type="protein sequence ID" value="CUC10279.1"/>
    <property type="molecule type" value="Genomic_DNA"/>
</dbReference>
<feature type="compositionally biased region" description="Acidic residues" evidence="7">
    <location>
        <begin position="2379"/>
        <end position="2396"/>
    </location>
</feature>
<feature type="compositionally biased region" description="Basic and acidic residues" evidence="7">
    <location>
        <begin position="2365"/>
        <end position="2378"/>
    </location>
</feature>
<dbReference type="SMART" id="SM00181">
    <property type="entry name" value="EGF"/>
    <property type="match status" value="7"/>
</dbReference>
<feature type="transmembrane region" description="Helical" evidence="8">
    <location>
        <begin position="1597"/>
        <end position="1619"/>
    </location>
</feature>
<comment type="caution">
    <text evidence="6">Lacks conserved residue(s) required for the propagation of feature annotation.</text>
</comment>
<feature type="disulfide bond" evidence="6">
    <location>
        <begin position="400"/>
        <end position="417"/>
    </location>
</feature>
<dbReference type="InterPro" id="IPR056047">
    <property type="entry name" value="CRMPA-like_DUF7630"/>
</dbReference>
<evidence type="ECO:0000256" key="1">
    <source>
        <dbReference type="ARBA" id="ARBA00022536"/>
    </source>
</evidence>
<keyword evidence="8" id="KW-1133">Transmembrane helix</keyword>
<dbReference type="FunFam" id="2.10.25.10:FF:000038">
    <property type="entry name" value="Fibrillin 2"/>
    <property type="match status" value="1"/>
</dbReference>
<feature type="transmembrane region" description="Helical" evidence="8">
    <location>
        <begin position="1631"/>
        <end position="1649"/>
    </location>
</feature>
<dbReference type="PANTHER" id="PTHR24039">
    <property type="entry name" value="FIBRILLIN-RELATED"/>
    <property type="match status" value="1"/>
</dbReference>
<dbReference type="InterPro" id="IPR049883">
    <property type="entry name" value="NOTCH1_EGF-like"/>
</dbReference>
<evidence type="ECO:0000256" key="5">
    <source>
        <dbReference type="ARBA" id="ARBA00023180"/>
    </source>
</evidence>
<feature type="region of interest" description="Disordered" evidence="7">
    <location>
        <begin position="280"/>
        <end position="303"/>
    </location>
</feature>
<feature type="compositionally biased region" description="Basic and acidic residues" evidence="7">
    <location>
        <begin position="2902"/>
        <end position="2920"/>
    </location>
</feature>
<evidence type="ECO:0000256" key="3">
    <source>
        <dbReference type="ARBA" id="ARBA00022737"/>
    </source>
</evidence>
<keyword evidence="5" id="KW-0325">Glycoprotein</keyword>
<dbReference type="CDD" id="cd00054">
    <property type="entry name" value="EGF_CA"/>
    <property type="match status" value="4"/>
</dbReference>
<dbReference type="InterPro" id="IPR018097">
    <property type="entry name" value="EGF_Ca-bd_CS"/>
</dbReference>
<feature type="region of interest" description="Disordered" evidence="7">
    <location>
        <begin position="2347"/>
        <end position="2432"/>
    </location>
</feature>
<dbReference type="InterPro" id="IPR001881">
    <property type="entry name" value="EGF-like_Ca-bd_dom"/>
</dbReference>
<dbReference type="SUPFAM" id="SSF57184">
    <property type="entry name" value="Growth factor receptor domain"/>
    <property type="match status" value="3"/>
</dbReference>
<name>A0A0K6S9L3_9ALVE</name>
<feature type="compositionally biased region" description="Polar residues" evidence="7">
    <location>
        <begin position="3260"/>
        <end position="3277"/>
    </location>
</feature>
<feature type="compositionally biased region" description="Low complexity" evidence="7">
    <location>
        <begin position="3107"/>
        <end position="3120"/>
    </location>
</feature>
<feature type="compositionally biased region" description="Acidic residues" evidence="7">
    <location>
        <begin position="2983"/>
        <end position="2999"/>
    </location>
</feature>
<dbReference type="InterPro" id="IPR009030">
    <property type="entry name" value="Growth_fac_rcpt_cys_sf"/>
</dbReference>
<evidence type="ECO:0000256" key="4">
    <source>
        <dbReference type="ARBA" id="ARBA00023157"/>
    </source>
</evidence>
<feature type="compositionally biased region" description="Low complexity" evidence="7">
    <location>
        <begin position="2422"/>
        <end position="2432"/>
    </location>
</feature>
<feature type="region of interest" description="Disordered" evidence="7">
    <location>
        <begin position="2902"/>
        <end position="3047"/>
    </location>
</feature>
<feature type="transmembrane region" description="Helical" evidence="8">
    <location>
        <begin position="2030"/>
        <end position="2047"/>
    </location>
</feature>
<feature type="compositionally biased region" description="Polar residues" evidence="7">
    <location>
        <begin position="3038"/>
        <end position="3047"/>
    </location>
</feature>
<keyword evidence="4 6" id="KW-1015">Disulfide bond</keyword>
<keyword evidence="1 6" id="KW-0245">EGF-like domain</keyword>
<keyword evidence="2" id="KW-0732">Signal</keyword>
<gene>
    <name evidence="11" type="ORF">Cvel_7844.t1.CR1</name>
</gene>
<dbReference type="Gene3D" id="2.10.25.10">
    <property type="entry name" value="Laminin"/>
    <property type="match status" value="5"/>
</dbReference>
<keyword evidence="3" id="KW-0677">Repeat</keyword>
<dbReference type="VEuPathDB" id="CryptoDB:Cvel_7844"/>
<evidence type="ECO:0000313" key="11">
    <source>
        <dbReference type="EMBL" id="CUC10279.1"/>
    </source>
</evidence>
<dbReference type="PROSITE" id="PS01186">
    <property type="entry name" value="EGF_2"/>
    <property type="match status" value="2"/>
</dbReference>
<dbReference type="PROSITE" id="PS00010">
    <property type="entry name" value="ASX_HYDROXYL"/>
    <property type="match status" value="2"/>
</dbReference>
<dbReference type="PhylomeDB" id="A0A0K6S9L3"/>
<dbReference type="PROSITE" id="PS50825">
    <property type="entry name" value="HYR"/>
    <property type="match status" value="1"/>
</dbReference>
<evidence type="ECO:0000256" key="2">
    <source>
        <dbReference type="ARBA" id="ARBA00022729"/>
    </source>
</evidence>
<evidence type="ECO:0000256" key="8">
    <source>
        <dbReference type="SAM" id="Phobius"/>
    </source>
</evidence>
<feature type="domain" description="HYR" evidence="10">
    <location>
        <begin position="1252"/>
        <end position="1336"/>
    </location>
</feature>